<evidence type="ECO:0000313" key="2">
    <source>
        <dbReference type="Proteomes" id="UP000305675"/>
    </source>
</evidence>
<keyword evidence="2" id="KW-1185">Reference proteome</keyword>
<dbReference type="Pfam" id="PF05768">
    <property type="entry name" value="Glrx-like"/>
    <property type="match status" value="1"/>
</dbReference>
<name>A0A4U1BTX9_9GAMM</name>
<gene>
    <name evidence="1" type="ORF">FCL42_04160</name>
</gene>
<dbReference type="InterPro" id="IPR036249">
    <property type="entry name" value="Thioredoxin-like_sf"/>
</dbReference>
<proteinExistence type="predicted"/>
<dbReference type="OrthoDB" id="8537427at2"/>
<accession>A0A4U1BTX9</accession>
<dbReference type="SUPFAM" id="SSF52833">
    <property type="entry name" value="Thioredoxin-like"/>
    <property type="match status" value="1"/>
</dbReference>
<comment type="caution">
    <text evidence="1">The sequence shown here is derived from an EMBL/GenBank/DDBJ whole genome shotgun (WGS) entry which is preliminary data.</text>
</comment>
<sequence>MPNLTLYHTSGCHLCEQAFELTQQLGIQVTLMDIVESQRLIDAYGVRIPVIQRADGEELGWPFDAESLQQFINA</sequence>
<protein>
    <submittedName>
        <fullName evidence="1">Glutaredoxin family protein</fullName>
    </submittedName>
</protein>
<dbReference type="RefSeq" id="WP_136862120.1">
    <property type="nucleotide sequence ID" value="NZ_SWCJ01000002.1"/>
</dbReference>
<dbReference type="EMBL" id="SWCJ01000002">
    <property type="protein sequence ID" value="TKB57475.1"/>
    <property type="molecule type" value="Genomic_DNA"/>
</dbReference>
<dbReference type="Proteomes" id="UP000305675">
    <property type="component" value="Unassembled WGS sequence"/>
</dbReference>
<reference evidence="1 2" key="1">
    <citation type="submission" date="2019-04" db="EMBL/GenBank/DDBJ databases">
        <authorList>
            <person name="Hwang J.C."/>
        </authorList>
    </citation>
    <scope>NUCLEOTIDE SEQUENCE [LARGE SCALE GENOMIC DNA]</scope>
    <source>
        <strain evidence="1 2">IMCC35002</strain>
    </source>
</reference>
<dbReference type="Gene3D" id="3.40.30.10">
    <property type="entry name" value="Glutaredoxin"/>
    <property type="match status" value="1"/>
</dbReference>
<organism evidence="1 2">
    <name type="scientific">Ferrimonas aestuarii</name>
    <dbReference type="NCBI Taxonomy" id="2569539"/>
    <lineage>
        <taxon>Bacteria</taxon>
        <taxon>Pseudomonadati</taxon>
        <taxon>Pseudomonadota</taxon>
        <taxon>Gammaproteobacteria</taxon>
        <taxon>Alteromonadales</taxon>
        <taxon>Ferrimonadaceae</taxon>
        <taxon>Ferrimonas</taxon>
    </lineage>
</organism>
<evidence type="ECO:0000313" key="1">
    <source>
        <dbReference type="EMBL" id="TKB57475.1"/>
    </source>
</evidence>
<dbReference type="InterPro" id="IPR008554">
    <property type="entry name" value="Glutaredoxin-like"/>
</dbReference>
<dbReference type="AlphaFoldDB" id="A0A4U1BTX9"/>